<feature type="compositionally biased region" description="Low complexity" evidence="1">
    <location>
        <begin position="20"/>
        <end position="31"/>
    </location>
</feature>
<reference evidence="2 3" key="1">
    <citation type="submission" date="2018-02" db="EMBL/GenBank/DDBJ databases">
        <title>Fusarium culmorum secondary metabolites in fungal-bacterial-plant interactions.</title>
        <authorList>
            <person name="Schmidt R."/>
        </authorList>
    </citation>
    <scope>NUCLEOTIDE SEQUENCE [LARGE SCALE GENOMIC DNA]</scope>
    <source>
        <strain evidence="2 3">PV</strain>
    </source>
</reference>
<proteinExistence type="predicted"/>
<name>A0A2T4HBH3_FUSCU</name>
<protein>
    <submittedName>
        <fullName evidence="2">Uncharacterized protein</fullName>
    </submittedName>
</protein>
<sequence length="96" mass="10274">MLLRSNNTPTINLSDNEEYQSSAGSTQSSKPKSSKPSEKKTTQLGPANKKPAQEKRSVPNWAPDKSYFGAFTGTDGPAVDPNVAGEKSRGMGQQCE</sequence>
<dbReference type="AlphaFoldDB" id="A0A2T4HBH3"/>
<feature type="compositionally biased region" description="Polar residues" evidence="1">
    <location>
        <begin position="1"/>
        <end position="14"/>
    </location>
</feature>
<evidence type="ECO:0000313" key="3">
    <source>
        <dbReference type="Proteomes" id="UP000241587"/>
    </source>
</evidence>
<comment type="caution">
    <text evidence="2">The sequence shown here is derived from an EMBL/GenBank/DDBJ whole genome shotgun (WGS) entry which is preliminary data.</text>
</comment>
<dbReference type="EMBL" id="PVEM01000001">
    <property type="protein sequence ID" value="PTD13156.1"/>
    <property type="molecule type" value="Genomic_DNA"/>
</dbReference>
<feature type="region of interest" description="Disordered" evidence="1">
    <location>
        <begin position="1"/>
        <end position="96"/>
    </location>
</feature>
<accession>A0A2T4HBH3</accession>
<gene>
    <name evidence="2" type="ORF">FCULG_00004420</name>
</gene>
<dbReference type="Proteomes" id="UP000241587">
    <property type="component" value="Unassembled WGS sequence"/>
</dbReference>
<keyword evidence="3" id="KW-1185">Reference proteome</keyword>
<evidence type="ECO:0000256" key="1">
    <source>
        <dbReference type="SAM" id="MobiDB-lite"/>
    </source>
</evidence>
<organism evidence="2 3">
    <name type="scientific">Fusarium culmorum</name>
    <dbReference type="NCBI Taxonomy" id="5516"/>
    <lineage>
        <taxon>Eukaryota</taxon>
        <taxon>Fungi</taxon>
        <taxon>Dikarya</taxon>
        <taxon>Ascomycota</taxon>
        <taxon>Pezizomycotina</taxon>
        <taxon>Sordariomycetes</taxon>
        <taxon>Hypocreomycetidae</taxon>
        <taxon>Hypocreales</taxon>
        <taxon>Nectriaceae</taxon>
        <taxon>Fusarium</taxon>
    </lineage>
</organism>
<evidence type="ECO:0000313" key="2">
    <source>
        <dbReference type="EMBL" id="PTD13156.1"/>
    </source>
</evidence>